<dbReference type="FunFam" id="3.40.50.300:FF:000287">
    <property type="entry name" value="Multidrug ABC transporter ATP-binding protein"/>
    <property type="match status" value="1"/>
</dbReference>
<dbReference type="GO" id="GO:0016887">
    <property type="term" value="F:ATP hydrolysis activity"/>
    <property type="evidence" value="ECO:0007669"/>
    <property type="project" value="InterPro"/>
</dbReference>
<feature type="transmembrane region" description="Helical" evidence="8">
    <location>
        <begin position="283"/>
        <end position="302"/>
    </location>
</feature>
<evidence type="ECO:0000256" key="2">
    <source>
        <dbReference type="ARBA" id="ARBA00022448"/>
    </source>
</evidence>
<evidence type="ECO:0000259" key="10">
    <source>
        <dbReference type="PROSITE" id="PS50929"/>
    </source>
</evidence>
<evidence type="ECO:0000256" key="7">
    <source>
        <dbReference type="ARBA" id="ARBA00023136"/>
    </source>
</evidence>
<keyword evidence="5 11" id="KW-0067">ATP-binding</keyword>
<evidence type="ECO:0000256" key="1">
    <source>
        <dbReference type="ARBA" id="ARBA00004651"/>
    </source>
</evidence>
<dbReference type="InterPro" id="IPR027417">
    <property type="entry name" value="P-loop_NTPase"/>
</dbReference>
<dbReference type="GO" id="GO:0005886">
    <property type="term" value="C:plasma membrane"/>
    <property type="evidence" value="ECO:0007669"/>
    <property type="project" value="UniProtKB-SubCell"/>
</dbReference>
<dbReference type="CDD" id="cd07346">
    <property type="entry name" value="ABC_6TM_exporters"/>
    <property type="match status" value="1"/>
</dbReference>
<gene>
    <name evidence="11" type="ORF">F6J89_06450</name>
</gene>
<dbReference type="SMART" id="SM00382">
    <property type="entry name" value="AAA"/>
    <property type="match status" value="1"/>
</dbReference>
<evidence type="ECO:0000259" key="9">
    <source>
        <dbReference type="PROSITE" id="PS50893"/>
    </source>
</evidence>
<dbReference type="AlphaFoldDB" id="A0A6B3NB70"/>
<sequence>MKQPNAFVFLEWLIDYITPYKWLCLILLLLNLGESGSYSSLRFSFKLIIEAVQETTKETHLFMVLWLLVGEVMFYTIISVMADFFWARFGTLVINEIRRKLFNHIQNLSVDFFSRRKTGDILNCFVADILLLEEELGVTLSTAISSLTTVIVSILFLLSLNFSLTIYTTIGILISLLGPNLINGKAIQLNYTLREQEGILASNIQQKLLGQALIKLFGIEKKICEDFSVQLEDLKNIAIPAKFFKYTVSRLPFILFLLLQLIIIIISSFLITKGSLSISEFAAFQVLLLGLEGAIGNLSWIFPSLVNQAAVVQRIEQLLQETPSVQDAPNAVELPRFQKNICFQQVTFHYSKERPIIDNISLNFEKGKLTAIVGPSGSGKSTLVNLLVRFYDCNHGRILFDKIDIREVSQASLRSQIAVVSQETILFNCSISDNIRLGNLTINNKEIETAAKAAEINDFIESLPEGYNTIIGERGMSLSGGQKQRIALARALAKNPEILILDEATSALDAITEAKILETIKHIAKDLTIINITHRLNQAIEADLIYVLKEGHLEQSGKHYDLIQQEGLYANLWK</sequence>
<evidence type="ECO:0000313" key="11">
    <source>
        <dbReference type="EMBL" id="NER27274.1"/>
    </source>
</evidence>
<dbReference type="InterPro" id="IPR017871">
    <property type="entry name" value="ABC_transporter-like_CS"/>
</dbReference>
<keyword evidence="3 8" id="KW-0812">Transmembrane</keyword>
<evidence type="ECO:0000256" key="6">
    <source>
        <dbReference type="ARBA" id="ARBA00022989"/>
    </source>
</evidence>
<comment type="caution">
    <text evidence="11">The sequence shown here is derived from an EMBL/GenBank/DDBJ whole genome shotgun (WGS) entry which is preliminary data.</text>
</comment>
<feature type="transmembrane region" description="Helical" evidence="8">
    <location>
        <begin position="164"/>
        <end position="182"/>
    </location>
</feature>
<keyword evidence="6 8" id="KW-1133">Transmembrane helix</keyword>
<keyword evidence="2" id="KW-0813">Transport</keyword>
<dbReference type="GO" id="GO:0005524">
    <property type="term" value="F:ATP binding"/>
    <property type="evidence" value="ECO:0007669"/>
    <property type="project" value="UniProtKB-KW"/>
</dbReference>
<reference evidence="11" key="1">
    <citation type="submission" date="2019-11" db="EMBL/GenBank/DDBJ databases">
        <title>Genomic insights into an expanded diversity of filamentous marine cyanobacteria reveals the extraordinary biosynthetic potential of Moorea and Okeania.</title>
        <authorList>
            <person name="Ferreira Leao T."/>
            <person name="Wang M."/>
            <person name="Moss N."/>
            <person name="Da Silva R."/>
            <person name="Sanders J."/>
            <person name="Nurk S."/>
            <person name="Gurevich A."/>
            <person name="Humphrey G."/>
            <person name="Reher R."/>
            <person name="Zhu Q."/>
            <person name="Belda-Ferre P."/>
            <person name="Glukhov E."/>
            <person name="Rex R."/>
            <person name="Dorrestein P.C."/>
            <person name="Knight R."/>
            <person name="Pevzner P."/>
            <person name="Gerwick W.H."/>
            <person name="Gerwick L."/>
        </authorList>
    </citation>
    <scope>NUCLEOTIDE SEQUENCE</scope>
    <source>
        <strain evidence="11">SIO1C4</strain>
    </source>
</reference>
<evidence type="ECO:0000256" key="5">
    <source>
        <dbReference type="ARBA" id="ARBA00022840"/>
    </source>
</evidence>
<dbReference type="InterPro" id="IPR036640">
    <property type="entry name" value="ABC1_TM_sf"/>
</dbReference>
<dbReference type="InterPro" id="IPR003593">
    <property type="entry name" value="AAA+_ATPase"/>
</dbReference>
<dbReference type="GO" id="GO:0015421">
    <property type="term" value="F:ABC-type oligopeptide transporter activity"/>
    <property type="evidence" value="ECO:0007669"/>
    <property type="project" value="TreeGrafter"/>
</dbReference>
<dbReference type="Gene3D" id="3.40.50.300">
    <property type="entry name" value="P-loop containing nucleotide triphosphate hydrolases"/>
    <property type="match status" value="1"/>
</dbReference>
<accession>A0A6B3NB70</accession>
<dbReference type="InterPro" id="IPR039421">
    <property type="entry name" value="Type_1_exporter"/>
</dbReference>
<evidence type="ECO:0000256" key="8">
    <source>
        <dbReference type="SAM" id="Phobius"/>
    </source>
</evidence>
<dbReference type="EMBL" id="JAAHFQ010000086">
    <property type="protein sequence ID" value="NER27274.1"/>
    <property type="molecule type" value="Genomic_DNA"/>
</dbReference>
<evidence type="ECO:0000256" key="3">
    <source>
        <dbReference type="ARBA" id="ARBA00022692"/>
    </source>
</evidence>
<feature type="domain" description="ABC transmembrane type-1" evidence="10">
    <location>
        <begin position="45"/>
        <end position="307"/>
    </location>
</feature>
<dbReference type="SUPFAM" id="SSF52540">
    <property type="entry name" value="P-loop containing nucleoside triphosphate hydrolases"/>
    <property type="match status" value="1"/>
</dbReference>
<feature type="transmembrane region" description="Helical" evidence="8">
    <location>
        <begin position="136"/>
        <end position="157"/>
    </location>
</feature>
<dbReference type="Pfam" id="PF00664">
    <property type="entry name" value="ABC_membrane"/>
    <property type="match status" value="1"/>
</dbReference>
<dbReference type="InterPro" id="IPR011527">
    <property type="entry name" value="ABC1_TM_dom"/>
</dbReference>
<dbReference type="PROSITE" id="PS50929">
    <property type="entry name" value="ABC_TM1F"/>
    <property type="match status" value="1"/>
</dbReference>
<organism evidence="11">
    <name type="scientific">Symploca sp. SIO1C4</name>
    <dbReference type="NCBI Taxonomy" id="2607765"/>
    <lineage>
        <taxon>Bacteria</taxon>
        <taxon>Bacillati</taxon>
        <taxon>Cyanobacteriota</taxon>
        <taxon>Cyanophyceae</taxon>
        <taxon>Coleofasciculales</taxon>
        <taxon>Coleofasciculaceae</taxon>
        <taxon>Symploca</taxon>
    </lineage>
</organism>
<dbReference type="SUPFAM" id="SSF90123">
    <property type="entry name" value="ABC transporter transmembrane region"/>
    <property type="match status" value="1"/>
</dbReference>
<keyword evidence="7 8" id="KW-0472">Membrane</keyword>
<dbReference type="InterPro" id="IPR003439">
    <property type="entry name" value="ABC_transporter-like_ATP-bd"/>
</dbReference>
<protein>
    <submittedName>
        <fullName evidence="11">ABC transporter ATP-binding protein</fullName>
    </submittedName>
</protein>
<feature type="domain" description="ABC transporter" evidence="9">
    <location>
        <begin position="341"/>
        <end position="572"/>
    </location>
</feature>
<dbReference type="PANTHER" id="PTHR43394:SF1">
    <property type="entry name" value="ATP-BINDING CASSETTE SUB-FAMILY B MEMBER 10, MITOCHONDRIAL"/>
    <property type="match status" value="1"/>
</dbReference>
<keyword evidence="4" id="KW-0547">Nucleotide-binding</keyword>
<feature type="transmembrane region" description="Helical" evidence="8">
    <location>
        <begin position="251"/>
        <end position="271"/>
    </location>
</feature>
<dbReference type="PROSITE" id="PS00211">
    <property type="entry name" value="ABC_TRANSPORTER_1"/>
    <property type="match status" value="1"/>
</dbReference>
<proteinExistence type="predicted"/>
<dbReference type="PANTHER" id="PTHR43394">
    <property type="entry name" value="ATP-DEPENDENT PERMEASE MDL1, MITOCHONDRIAL"/>
    <property type="match status" value="1"/>
</dbReference>
<name>A0A6B3NB70_9CYAN</name>
<dbReference type="Gene3D" id="1.20.1560.10">
    <property type="entry name" value="ABC transporter type 1, transmembrane domain"/>
    <property type="match status" value="1"/>
</dbReference>
<comment type="subcellular location">
    <subcellularLocation>
        <location evidence="1">Cell membrane</location>
        <topology evidence="1">Multi-pass membrane protein</topology>
    </subcellularLocation>
</comment>
<evidence type="ECO:0000256" key="4">
    <source>
        <dbReference type="ARBA" id="ARBA00022741"/>
    </source>
</evidence>
<dbReference type="Pfam" id="PF00005">
    <property type="entry name" value="ABC_tran"/>
    <property type="match status" value="1"/>
</dbReference>
<dbReference type="PROSITE" id="PS50893">
    <property type="entry name" value="ABC_TRANSPORTER_2"/>
    <property type="match status" value="1"/>
</dbReference>